<evidence type="ECO:0000256" key="2">
    <source>
        <dbReference type="RuleBase" id="RU000461"/>
    </source>
</evidence>
<comment type="similarity">
    <text evidence="1 2">Belongs to the cytochrome P450 family.</text>
</comment>
<comment type="caution">
    <text evidence="3">The sequence shown here is derived from an EMBL/GenBank/DDBJ whole genome shotgun (WGS) entry which is preliminary data.</text>
</comment>
<dbReference type="PRINTS" id="PR00359">
    <property type="entry name" value="BP450"/>
</dbReference>
<dbReference type="EMBL" id="LMXB01000068">
    <property type="protein sequence ID" value="KUO18101.1"/>
    <property type="molecule type" value="Genomic_DNA"/>
</dbReference>
<name>A0A101UWJ6_9ACTN</name>
<evidence type="ECO:0008006" key="5">
    <source>
        <dbReference type="Google" id="ProtNLM"/>
    </source>
</evidence>
<dbReference type="PANTHER" id="PTHR46696:SF1">
    <property type="entry name" value="CYTOCHROME P450 YJIB-RELATED"/>
    <property type="match status" value="1"/>
</dbReference>
<proteinExistence type="inferred from homology"/>
<evidence type="ECO:0000256" key="1">
    <source>
        <dbReference type="ARBA" id="ARBA00010617"/>
    </source>
</evidence>
<dbReference type="InterPro" id="IPR001128">
    <property type="entry name" value="Cyt_P450"/>
</dbReference>
<dbReference type="Gene3D" id="1.10.630.10">
    <property type="entry name" value="Cytochrome P450"/>
    <property type="match status" value="1"/>
</dbReference>
<dbReference type="RefSeq" id="WP_067026768.1">
    <property type="nucleotide sequence ID" value="NZ_KQ949093.1"/>
</dbReference>
<dbReference type="GO" id="GO:0016705">
    <property type="term" value="F:oxidoreductase activity, acting on paired donors, with incorporation or reduction of molecular oxygen"/>
    <property type="evidence" value="ECO:0007669"/>
    <property type="project" value="InterPro"/>
</dbReference>
<keyword evidence="2" id="KW-0560">Oxidoreductase</keyword>
<keyword evidence="2" id="KW-0408">Iron</keyword>
<dbReference type="InterPro" id="IPR036396">
    <property type="entry name" value="Cyt_P450_sf"/>
</dbReference>
<protein>
    <recommendedName>
        <fullName evidence="5">Cytochrome</fullName>
    </recommendedName>
</protein>
<dbReference type="SUPFAM" id="SSF48264">
    <property type="entry name" value="Cytochrome P450"/>
    <property type="match status" value="1"/>
</dbReference>
<sequence>MPIARDLTSKDLYANPYPVYRALRDDEPWAWSDGLGMWLVSRYEDVVFVDEHPEIFTAHQENSLAERTMGLVMIRTDGDAHRRLRSAVDGPLKRRNVRQQWSAGLTSHATELAGRLAEKPEFDLVSDFAAPFAAQALMRTAGLPDVTTGQVVEWSRAFIAGLANHDDDPAVWERAGRARTEVGELVREAVARVAAAPDHTVISAMVHAELAEPLTAEEIATQVRLMISGGFNEPWHALATLVWQLCEQPQLRDRVLADSEALDAAIEETMRWLTPVGAFPRQLAVDHTVGDVTLRAGDKLLALAASANRDDRKFAAPDAFDIDRPELSDHLAFSLGAHYCLGTYLAREQLRTAVPALFNSLTGLRVSSTPTLVGWMFRGPESVLMRHDAQGVKGAAQ</sequence>
<keyword evidence="4" id="KW-1185">Reference proteome</keyword>
<dbReference type="Pfam" id="PF00067">
    <property type="entry name" value="p450"/>
    <property type="match status" value="1"/>
</dbReference>
<keyword evidence="2" id="KW-0503">Monooxygenase</keyword>
<keyword evidence="2" id="KW-0349">Heme</keyword>
<dbReference type="PROSITE" id="PS00086">
    <property type="entry name" value="CYTOCHROME_P450"/>
    <property type="match status" value="1"/>
</dbReference>
<accession>A0A101UWJ6</accession>
<dbReference type="PANTHER" id="PTHR46696">
    <property type="entry name" value="P450, PUTATIVE (EUROFUNG)-RELATED"/>
    <property type="match status" value="1"/>
</dbReference>
<dbReference type="GO" id="GO:0005506">
    <property type="term" value="F:iron ion binding"/>
    <property type="evidence" value="ECO:0007669"/>
    <property type="project" value="InterPro"/>
</dbReference>
<reference evidence="3 4" key="1">
    <citation type="submission" date="2015-10" db="EMBL/GenBank/DDBJ databases">
        <title>Draft genome sequence of Streptomyces sp. RV15, isolated from a marine sponge.</title>
        <authorList>
            <person name="Ruckert C."/>
            <person name="Abdelmohsen U.R."/>
            <person name="Winkler A."/>
            <person name="Hentschel U."/>
            <person name="Kalinowski J."/>
            <person name="Kampfer P."/>
            <person name="Glaeser S."/>
        </authorList>
    </citation>
    <scope>NUCLEOTIDE SEQUENCE [LARGE SCALE GENOMIC DNA]</scope>
    <source>
        <strain evidence="3 4">RV15</strain>
    </source>
</reference>
<organism evidence="3 4">
    <name type="scientific">Streptomyces dysideae</name>
    <dbReference type="NCBI Taxonomy" id="909626"/>
    <lineage>
        <taxon>Bacteria</taxon>
        <taxon>Bacillati</taxon>
        <taxon>Actinomycetota</taxon>
        <taxon>Actinomycetes</taxon>
        <taxon>Kitasatosporales</taxon>
        <taxon>Streptomycetaceae</taxon>
        <taxon>Streptomyces</taxon>
    </lineage>
</organism>
<dbReference type="STRING" id="909626.AQJ91_27290"/>
<keyword evidence="2" id="KW-0479">Metal-binding</keyword>
<dbReference type="OrthoDB" id="502624at2"/>
<dbReference type="GO" id="GO:0004497">
    <property type="term" value="F:monooxygenase activity"/>
    <property type="evidence" value="ECO:0007669"/>
    <property type="project" value="UniProtKB-KW"/>
</dbReference>
<gene>
    <name evidence="3" type="ORF">AQJ91_27290</name>
</gene>
<evidence type="ECO:0000313" key="4">
    <source>
        <dbReference type="Proteomes" id="UP000053260"/>
    </source>
</evidence>
<dbReference type="GO" id="GO:0020037">
    <property type="term" value="F:heme binding"/>
    <property type="evidence" value="ECO:0007669"/>
    <property type="project" value="InterPro"/>
</dbReference>
<dbReference type="Proteomes" id="UP000053260">
    <property type="component" value="Unassembled WGS sequence"/>
</dbReference>
<evidence type="ECO:0000313" key="3">
    <source>
        <dbReference type="EMBL" id="KUO18101.1"/>
    </source>
</evidence>
<dbReference type="InterPro" id="IPR002397">
    <property type="entry name" value="Cyt_P450_B"/>
</dbReference>
<dbReference type="InterPro" id="IPR017972">
    <property type="entry name" value="Cyt_P450_CS"/>
</dbReference>
<dbReference type="AlphaFoldDB" id="A0A101UWJ6"/>